<reference evidence="13 14" key="1">
    <citation type="journal article" date="2016" name="Nat. Commun.">
        <title>Thousands of microbial genomes shed light on interconnected biogeochemical processes in an aquifer system.</title>
        <authorList>
            <person name="Anantharaman K."/>
            <person name="Brown C.T."/>
            <person name="Hug L.A."/>
            <person name="Sharon I."/>
            <person name="Castelle C.J."/>
            <person name="Probst A.J."/>
            <person name="Thomas B.C."/>
            <person name="Singh A."/>
            <person name="Wilkins M.J."/>
            <person name="Karaoz U."/>
            <person name="Brodie E.L."/>
            <person name="Williams K.H."/>
            <person name="Hubbard S.S."/>
            <person name="Banfield J.F."/>
        </authorList>
    </citation>
    <scope>NUCLEOTIDE SEQUENCE [LARGE SCALE GENOMIC DNA]</scope>
</reference>
<dbReference type="AlphaFoldDB" id="A0A1G2LT81"/>
<dbReference type="PANTHER" id="PTHR42837">
    <property type="entry name" value="REGULATOR OF SIGMA-E PROTEASE RSEP"/>
    <property type="match status" value="1"/>
</dbReference>
<evidence type="ECO:0000259" key="12">
    <source>
        <dbReference type="Pfam" id="PF02163"/>
    </source>
</evidence>
<evidence type="ECO:0000256" key="7">
    <source>
        <dbReference type="ARBA" id="ARBA00022833"/>
    </source>
</evidence>
<keyword evidence="10 11" id="KW-0472">Membrane</keyword>
<dbReference type="InterPro" id="IPR004387">
    <property type="entry name" value="Pept_M50_Zn"/>
</dbReference>
<feature type="domain" description="Peptidase M50" evidence="12">
    <location>
        <begin position="8"/>
        <end position="358"/>
    </location>
</feature>
<keyword evidence="7" id="KW-0862">Zinc</keyword>
<accession>A0A1G2LT81</accession>
<dbReference type="InterPro" id="IPR036034">
    <property type="entry name" value="PDZ_sf"/>
</dbReference>
<keyword evidence="6" id="KW-0378">Hydrolase</keyword>
<evidence type="ECO:0000256" key="9">
    <source>
        <dbReference type="ARBA" id="ARBA00023049"/>
    </source>
</evidence>
<evidence type="ECO:0000256" key="10">
    <source>
        <dbReference type="ARBA" id="ARBA00023136"/>
    </source>
</evidence>
<dbReference type="Pfam" id="PF02163">
    <property type="entry name" value="Peptidase_M50"/>
    <property type="match status" value="1"/>
</dbReference>
<evidence type="ECO:0000256" key="4">
    <source>
        <dbReference type="ARBA" id="ARBA00022670"/>
    </source>
</evidence>
<dbReference type="PANTHER" id="PTHR42837:SF2">
    <property type="entry name" value="MEMBRANE METALLOPROTEASE ARASP2, CHLOROPLASTIC-RELATED"/>
    <property type="match status" value="1"/>
</dbReference>
<dbReference type="GO" id="GO:0016020">
    <property type="term" value="C:membrane"/>
    <property type="evidence" value="ECO:0007669"/>
    <property type="project" value="UniProtKB-SubCell"/>
</dbReference>
<keyword evidence="5 11" id="KW-0812">Transmembrane</keyword>
<comment type="subcellular location">
    <subcellularLocation>
        <location evidence="2">Membrane</location>
        <topology evidence="2">Multi-pass membrane protein</topology>
    </subcellularLocation>
</comment>
<feature type="transmembrane region" description="Helical" evidence="11">
    <location>
        <begin position="282"/>
        <end position="304"/>
    </location>
</feature>
<evidence type="ECO:0000256" key="5">
    <source>
        <dbReference type="ARBA" id="ARBA00022692"/>
    </source>
</evidence>
<dbReference type="CDD" id="cd06163">
    <property type="entry name" value="S2P-M50_PDZ_RseP-like"/>
    <property type="match status" value="1"/>
</dbReference>
<feature type="transmembrane region" description="Helical" evidence="11">
    <location>
        <begin position="100"/>
        <end position="124"/>
    </location>
</feature>
<dbReference type="Gene3D" id="2.30.42.10">
    <property type="match status" value="1"/>
</dbReference>
<feature type="transmembrane region" description="Helical" evidence="11">
    <location>
        <begin position="253"/>
        <end position="270"/>
    </location>
</feature>
<protein>
    <recommendedName>
        <fullName evidence="12">Peptidase M50 domain-containing protein</fullName>
    </recommendedName>
</protein>
<evidence type="ECO:0000256" key="11">
    <source>
        <dbReference type="SAM" id="Phobius"/>
    </source>
</evidence>
<comment type="similarity">
    <text evidence="3">Belongs to the peptidase M50B family.</text>
</comment>
<evidence type="ECO:0000313" key="13">
    <source>
        <dbReference type="EMBL" id="OHA14855.1"/>
    </source>
</evidence>
<evidence type="ECO:0000256" key="8">
    <source>
        <dbReference type="ARBA" id="ARBA00022989"/>
    </source>
</evidence>
<comment type="caution">
    <text evidence="13">The sequence shown here is derived from an EMBL/GenBank/DDBJ whole genome shotgun (WGS) entry which is preliminary data.</text>
</comment>
<comment type="cofactor">
    <cofactor evidence="1">
        <name>Zn(2+)</name>
        <dbReference type="ChEBI" id="CHEBI:29105"/>
    </cofactor>
</comment>
<proteinExistence type="inferred from homology"/>
<evidence type="ECO:0000313" key="14">
    <source>
        <dbReference type="Proteomes" id="UP000177171"/>
    </source>
</evidence>
<keyword evidence="8 11" id="KW-1133">Transmembrane helix</keyword>
<dbReference type="InterPro" id="IPR008915">
    <property type="entry name" value="Peptidase_M50"/>
</dbReference>
<sequence>MILAIISFIILLALVVLVHEFGHFWVARRFKIKVEEFGFGFSGQEFGFRFPPKLFKFKKGDVVYSINPLPLGGFVKIFGEGGEGEGNPESFISRPIWQRFLILFAGVFMNIVLAWVLFTIGAGFGAPAVVDETTIGSVKEIGVMITAVAENSPAKTADIRVGDMAVSLKNIVSGNALEIKTVEELQGFTKDNLSQKVKITIKRGKIIMEKELVPRANPPEGEGAMGVGIALVGIVKAPWYKAPWEGLKDVFRLFYLIARGFYNLFLDIFVSGTIPTDIAGPVGIAALSGQFASLGILYFLNFVAAISVNLAFLNVIPIPALDGGRILFLLIEKIKGSKVDQKVEHAIHGAFFVFLMILVFFVTYRDLTRFL</sequence>
<gene>
    <name evidence="13" type="ORF">A3G49_04160</name>
</gene>
<feature type="transmembrane region" description="Helical" evidence="11">
    <location>
        <begin position="343"/>
        <end position="364"/>
    </location>
</feature>
<name>A0A1G2LT81_9BACT</name>
<evidence type="ECO:0000256" key="6">
    <source>
        <dbReference type="ARBA" id="ARBA00022801"/>
    </source>
</evidence>
<feature type="transmembrane region" description="Helical" evidence="11">
    <location>
        <begin position="6"/>
        <end position="26"/>
    </location>
</feature>
<dbReference type="Proteomes" id="UP000177171">
    <property type="component" value="Unassembled WGS sequence"/>
</dbReference>
<dbReference type="SUPFAM" id="SSF50156">
    <property type="entry name" value="PDZ domain-like"/>
    <property type="match status" value="1"/>
</dbReference>
<keyword evidence="9" id="KW-0482">Metalloprotease</keyword>
<dbReference type="EMBL" id="MHQY01000001">
    <property type="protein sequence ID" value="OHA14855.1"/>
    <property type="molecule type" value="Genomic_DNA"/>
</dbReference>
<keyword evidence="4" id="KW-0645">Protease</keyword>
<dbReference type="GO" id="GO:0004222">
    <property type="term" value="F:metalloendopeptidase activity"/>
    <property type="evidence" value="ECO:0007669"/>
    <property type="project" value="InterPro"/>
</dbReference>
<evidence type="ECO:0000256" key="3">
    <source>
        <dbReference type="ARBA" id="ARBA00007931"/>
    </source>
</evidence>
<evidence type="ECO:0000256" key="1">
    <source>
        <dbReference type="ARBA" id="ARBA00001947"/>
    </source>
</evidence>
<dbReference type="GO" id="GO:0006508">
    <property type="term" value="P:proteolysis"/>
    <property type="evidence" value="ECO:0007669"/>
    <property type="project" value="UniProtKB-KW"/>
</dbReference>
<organism evidence="13 14">
    <name type="scientific">Candidatus Sungbacteria bacterium RIFCSPLOWO2_12_FULL_41_11</name>
    <dbReference type="NCBI Taxonomy" id="1802286"/>
    <lineage>
        <taxon>Bacteria</taxon>
        <taxon>Candidatus Sungiibacteriota</taxon>
    </lineage>
</organism>
<evidence type="ECO:0000256" key="2">
    <source>
        <dbReference type="ARBA" id="ARBA00004141"/>
    </source>
</evidence>
<feature type="transmembrane region" description="Helical" evidence="11">
    <location>
        <begin position="310"/>
        <end position="331"/>
    </location>
</feature>